<dbReference type="InterPro" id="IPR002347">
    <property type="entry name" value="SDR_fam"/>
</dbReference>
<protein>
    <recommendedName>
        <fullName evidence="5">3-oxoacyl-ACP reductase</fullName>
    </recommendedName>
</protein>
<dbReference type="PANTHER" id="PTHR43639:SF1">
    <property type="entry name" value="SHORT-CHAIN DEHYDROGENASE_REDUCTASE FAMILY PROTEIN"/>
    <property type="match status" value="1"/>
</dbReference>
<dbReference type="FunFam" id="3.40.50.720:FF:000084">
    <property type="entry name" value="Short-chain dehydrogenase reductase"/>
    <property type="match status" value="1"/>
</dbReference>
<evidence type="ECO:0000313" key="4">
    <source>
        <dbReference type="Proteomes" id="UP000179023"/>
    </source>
</evidence>
<proteinExistence type="inferred from homology"/>
<dbReference type="GO" id="GO:0016491">
    <property type="term" value="F:oxidoreductase activity"/>
    <property type="evidence" value="ECO:0007669"/>
    <property type="project" value="UniProtKB-KW"/>
</dbReference>
<name>A0A1G2KKK2_9BACT</name>
<dbReference type="PRINTS" id="PR00080">
    <property type="entry name" value="SDRFAMILY"/>
</dbReference>
<evidence type="ECO:0008006" key="5">
    <source>
        <dbReference type="Google" id="ProtNLM"/>
    </source>
</evidence>
<sequence>MLKGKIALVTGASGGIGRAVALKLAELGADVAVNYLSRHAEAEETAALIKKLGRNACVFSADIVSEEMVRKMLAEVNDRMGNVTVLVNNAAPELSLAEFGNVPWDAFVPHLNVQVRGAYHMIQSVLSGMKKERYGKIVNILSAYILQNFPKKIAPYIVAKEALWGLTKAAAADLASYGIRVNAVSPWVTDTEMAERVSPPRFKEMVAKHAPLGRITKPEDVANIVGFLASPESDHLTGVNIPIGIT</sequence>
<dbReference type="Gene3D" id="3.40.50.720">
    <property type="entry name" value="NAD(P)-binding Rossmann-like Domain"/>
    <property type="match status" value="1"/>
</dbReference>
<dbReference type="PRINTS" id="PR00081">
    <property type="entry name" value="GDHRDH"/>
</dbReference>
<gene>
    <name evidence="3" type="ORF">A3C07_02915</name>
</gene>
<dbReference type="STRING" id="1802270.A3C07_02915"/>
<comment type="caution">
    <text evidence="3">The sequence shown here is derived from an EMBL/GenBank/DDBJ whole genome shotgun (WGS) entry which is preliminary data.</text>
</comment>
<comment type="similarity">
    <text evidence="1">Belongs to the short-chain dehydrogenases/reductases (SDR) family.</text>
</comment>
<keyword evidence="2" id="KW-0560">Oxidoreductase</keyword>
<dbReference type="AlphaFoldDB" id="A0A1G2KKK2"/>
<evidence type="ECO:0000256" key="1">
    <source>
        <dbReference type="ARBA" id="ARBA00006484"/>
    </source>
</evidence>
<dbReference type="Pfam" id="PF13561">
    <property type="entry name" value="adh_short_C2"/>
    <property type="match status" value="1"/>
</dbReference>
<organism evidence="3 4">
    <name type="scientific">Candidatus Sungbacteria bacterium RIFCSPHIGHO2_02_FULL_47_11</name>
    <dbReference type="NCBI Taxonomy" id="1802270"/>
    <lineage>
        <taxon>Bacteria</taxon>
        <taxon>Candidatus Sungiibacteriota</taxon>
    </lineage>
</organism>
<reference evidence="3 4" key="1">
    <citation type="journal article" date="2016" name="Nat. Commun.">
        <title>Thousands of microbial genomes shed light on interconnected biogeochemical processes in an aquifer system.</title>
        <authorList>
            <person name="Anantharaman K."/>
            <person name="Brown C.T."/>
            <person name="Hug L.A."/>
            <person name="Sharon I."/>
            <person name="Castelle C.J."/>
            <person name="Probst A.J."/>
            <person name="Thomas B.C."/>
            <person name="Singh A."/>
            <person name="Wilkins M.J."/>
            <person name="Karaoz U."/>
            <person name="Brodie E.L."/>
            <person name="Williams K.H."/>
            <person name="Hubbard S.S."/>
            <person name="Banfield J.F."/>
        </authorList>
    </citation>
    <scope>NUCLEOTIDE SEQUENCE [LARGE SCALE GENOMIC DNA]</scope>
</reference>
<dbReference type="InterPro" id="IPR036291">
    <property type="entry name" value="NAD(P)-bd_dom_sf"/>
</dbReference>
<dbReference type="SUPFAM" id="SSF51735">
    <property type="entry name" value="NAD(P)-binding Rossmann-fold domains"/>
    <property type="match status" value="1"/>
</dbReference>
<evidence type="ECO:0000313" key="3">
    <source>
        <dbReference type="EMBL" id="OGZ99964.1"/>
    </source>
</evidence>
<evidence type="ECO:0000256" key="2">
    <source>
        <dbReference type="ARBA" id="ARBA00023002"/>
    </source>
</evidence>
<dbReference type="PANTHER" id="PTHR43639">
    <property type="entry name" value="OXIDOREDUCTASE, SHORT-CHAIN DEHYDROGENASE/REDUCTASE FAMILY (AFU_ORTHOLOGUE AFUA_5G02870)"/>
    <property type="match status" value="1"/>
</dbReference>
<dbReference type="EMBL" id="MHQI01000030">
    <property type="protein sequence ID" value="OGZ99964.1"/>
    <property type="molecule type" value="Genomic_DNA"/>
</dbReference>
<dbReference type="CDD" id="cd05233">
    <property type="entry name" value="SDR_c"/>
    <property type="match status" value="1"/>
</dbReference>
<accession>A0A1G2KKK2</accession>
<dbReference type="Proteomes" id="UP000179023">
    <property type="component" value="Unassembled WGS sequence"/>
</dbReference>